<reference evidence="1" key="1">
    <citation type="journal article" date="2015" name="Nature">
        <title>Complex archaea that bridge the gap between prokaryotes and eukaryotes.</title>
        <authorList>
            <person name="Spang A."/>
            <person name="Saw J.H."/>
            <person name="Jorgensen S.L."/>
            <person name="Zaremba-Niedzwiedzka K."/>
            <person name="Martijn J."/>
            <person name="Lind A.E."/>
            <person name="van Eijk R."/>
            <person name="Schleper C."/>
            <person name="Guy L."/>
            <person name="Ettema T.J."/>
        </authorList>
    </citation>
    <scope>NUCLEOTIDE SEQUENCE</scope>
</reference>
<proteinExistence type="predicted"/>
<sequence>MLNYYVNTIQGKDGDHLGDHVDKLFRLGQKMELPDGRIFRYCSAGESLIASTLQQSPVVHADYLDEASSTHAIDTNNFTLSTTTQAEAANAFQDGYLTYENADQLGGAAFIDRHGIIASGSPGTANGIIRAGVRWPVAVATAKKINQLKNTWAGIEQCDSPETSTLAGVVNFAIVSGDWGWCQTMGVCSCLVEGTVIAGQEVRAGETTDGSVTAMNYDEAGVADYGPIGRVVEVAASTEFGLIYLTVE</sequence>
<comment type="caution">
    <text evidence="1">The sequence shown here is derived from an EMBL/GenBank/DDBJ whole genome shotgun (WGS) entry which is preliminary data.</text>
</comment>
<evidence type="ECO:0000313" key="1">
    <source>
        <dbReference type="EMBL" id="KKM71568.1"/>
    </source>
</evidence>
<accession>A0A0F9JPC7</accession>
<organism evidence="1">
    <name type="scientific">marine sediment metagenome</name>
    <dbReference type="NCBI Taxonomy" id="412755"/>
    <lineage>
        <taxon>unclassified sequences</taxon>
        <taxon>metagenomes</taxon>
        <taxon>ecological metagenomes</taxon>
    </lineage>
</organism>
<dbReference type="AlphaFoldDB" id="A0A0F9JPC7"/>
<protein>
    <submittedName>
        <fullName evidence="1">Uncharacterized protein</fullName>
    </submittedName>
</protein>
<dbReference type="EMBL" id="LAZR01009612">
    <property type="protein sequence ID" value="KKM71568.1"/>
    <property type="molecule type" value="Genomic_DNA"/>
</dbReference>
<name>A0A0F9JPC7_9ZZZZ</name>
<gene>
    <name evidence="1" type="ORF">LCGC14_1429270</name>
</gene>